<keyword evidence="2" id="KW-0732">Signal</keyword>
<name>E1JS75_SOLFR</name>
<accession>E1JS75</accession>
<dbReference type="PROSITE" id="PS51782">
    <property type="entry name" value="LYSM"/>
    <property type="match status" value="6"/>
</dbReference>
<dbReference type="SUPFAM" id="SSF52266">
    <property type="entry name" value="SGNH hydrolase"/>
    <property type="match status" value="1"/>
</dbReference>
<feature type="domain" description="LysM" evidence="3">
    <location>
        <begin position="660"/>
        <end position="704"/>
    </location>
</feature>
<protein>
    <submittedName>
        <fullName evidence="4">Peptidoglycan-binding lysin domain protein</fullName>
    </submittedName>
</protein>
<feature type="signal peptide" evidence="2">
    <location>
        <begin position="1"/>
        <end position="25"/>
    </location>
</feature>
<proteinExistence type="predicted"/>
<dbReference type="InterPro" id="IPR036779">
    <property type="entry name" value="LysM_dom_sf"/>
</dbReference>
<dbReference type="EMBL" id="AECZ01000002">
    <property type="protein sequence ID" value="EFL52844.1"/>
    <property type="molecule type" value="Genomic_DNA"/>
</dbReference>
<evidence type="ECO:0000313" key="5">
    <source>
        <dbReference type="Proteomes" id="UP000006250"/>
    </source>
</evidence>
<dbReference type="Gene3D" id="3.10.350.10">
    <property type="entry name" value="LysM domain"/>
    <property type="match status" value="6"/>
</dbReference>
<dbReference type="SMART" id="SM00257">
    <property type="entry name" value="LysM"/>
    <property type="match status" value="6"/>
</dbReference>
<dbReference type="OrthoDB" id="9815002at2"/>
<dbReference type="PANTHER" id="PTHR33734">
    <property type="entry name" value="LYSM DOMAIN-CONTAINING GPI-ANCHORED PROTEIN 2"/>
    <property type="match status" value="1"/>
</dbReference>
<dbReference type="InterPro" id="IPR007407">
    <property type="entry name" value="DUF459"/>
</dbReference>
<feature type="domain" description="LysM" evidence="3">
    <location>
        <begin position="577"/>
        <end position="621"/>
    </location>
</feature>
<dbReference type="RefSeq" id="WP_005990736.1">
    <property type="nucleotide sequence ID" value="NZ_AECZ01000002.1"/>
</dbReference>
<dbReference type="InterPro" id="IPR036514">
    <property type="entry name" value="SGNH_hydro_sf"/>
</dbReference>
<feature type="chain" id="PRO_5003148049" evidence="2">
    <location>
        <begin position="26"/>
        <end position="716"/>
    </location>
</feature>
<dbReference type="Pfam" id="PF01476">
    <property type="entry name" value="LysM"/>
    <property type="match status" value="6"/>
</dbReference>
<dbReference type="eggNOG" id="COG1388">
    <property type="taxonomic scope" value="Bacteria"/>
</dbReference>
<dbReference type="Pfam" id="PF04311">
    <property type="entry name" value="DUF459"/>
    <property type="match status" value="1"/>
</dbReference>
<evidence type="ECO:0000256" key="1">
    <source>
        <dbReference type="SAM" id="MobiDB-lite"/>
    </source>
</evidence>
<dbReference type="eggNOG" id="COG2845">
    <property type="taxonomic scope" value="Bacteria"/>
</dbReference>
<evidence type="ECO:0000256" key="2">
    <source>
        <dbReference type="SAM" id="SignalP"/>
    </source>
</evidence>
<feature type="region of interest" description="Disordered" evidence="1">
    <location>
        <begin position="632"/>
        <end position="663"/>
    </location>
</feature>
<evidence type="ECO:0000313" key="4">
    <source>
        <dbReference type="EMBL" id="EFL52844.1"/>
    </source>
</evidence>
<reference evidence="4 5" key="1">
    <citation type="submission" date="2010-08" db="EMBL/GenBank/DDBJ databases">
        <title>The draft genome of Desulfovibrio fructosovorans JJ.</title>
        <authorList>
            <consortium name="US DOE Joint Genome Institute (JGI-PGF)"/>
            <person name="Lucas S."/>
            <person name="Copeland A."/>
            <person name="Lapidus A."/>
            <person name="Cheng J.-F."/>
            <person name="Bruce D."/>
            <person name="Goodwin L."/>
            <person name="Pitluck S."/>
            <person name="Land M.L."/>
            <person name="Hauser L."/>
            <person name="Chang Y.-J."/>
            <person name="Jeffries C."/>
            <person name="Wall J.D."/>
            <person name="Stahl D.A."/>
            <person name="Arkin A.P."/>
            <person name="Dehal P."/>
            <person name="Stolyar S.M."/>
            <person name="Hazen T.C."/>
            <person name="Woyke T.J."/>
        </authorList>
    </citation>
    <scope>NUCLEOTIDE SEQUENCE [LARGE SCALE GENOMIC DNA]</scope>
    <source>
        <strain evidence="4 5">JJ</strain>
    </source>
</reference>
<evidence type="ECO:0000259" key="3">
    <source>
        <dbReference type="PROSITE" id="PS51782"/>
    </source>
</evidence>
<keyword evidence="5" id="KW-1185">Reference proteome</keyword>
<gene>
    <name evidence="4" type="ORF">DesfrDRAFT_0474</name>
</gene>
<dbReference type="GO" id="GO:0008932">
    <property type="term" value="F:lytic endotransglycosylase activity"/>
    <property type="evidence" value="ECO:0007669"/>
    <property type="project" value="TreeGrafter"/>
</dbReference>
<dbReference type="STRING" id="596151.DesfrDRAFT_0474"/>
<feature type="domain" description="LysM" evidence="3">
    <location>
        <begin position="394"/>
        <end position="438"/>
    </location>
</feature>
<dbReference type="PANTHER" id="PTHR33734:SF22">
    <property type="entry name" value="MEMBRANE-BOUND LYTIC MUREIN TRANSGLYCOSYLASE D"/>
    <property type="match status" value="1"/>
</dbReference>
<sequence precursor="true">MRNPSQALLLAVLMASLILPPVLPAAKAAAAGPAHNTRTRILLVGDSLSIGLGKQLETVFAGQPGVRFEHLGKVSSGLANPAFFDWDAHLTSLVAASHPDIVLVMVGANDDKPLPGANGKSLPFGTKAWDAAYAARLSKLHAIVRAANPGASVYFIGVPVMADAAFDKKMIHMSGVIAATARRLPDSHYIDVRDVLAAADGAFAPMARTPDGGLTKLRADDGVHISGTGSRLLAGRCLEAVADPAGLPRARLLASIEDRNARPVAGAAAKPAVVPVTMVAAVTPEPAKPRTAKPQAAKPAVAKAQARPAKTPEVAVAAAKPASPATAAAYTVADGDTLWSVAKRLGVSADALTQANPGVDPRRMSIGQSLSVPAGGAMVAAAASATQSALAAGHGHIVAEGDNYWSVARRYDVSVAALTAANPGVDPTRLRIGQELVIPGAASGAPVHVADDGRYVVADGDNFWSIAHRLGIDVAALTQANAAVNPQKLQPGQVLSLPGVSKADSGDHAPALESRTVGDAALYPVAKGDTLWGLSRRFGVDLDTLLTVNGEVDPSRLQVGQLVTIPGGQPVASAETLAFPVSEGDTLASIAKRFDVSVAELMAANPGVDPLRLQVGQVLRVPSSLAAVAASGSGRQTPAQASVPVANPAEATPAPGRSPRQHTVSLGDTVWDIAQRYGLSVERILAANSGLDPMHLRIGQTMRLPGDAVVTMAAVR</sequence>
<organism evidence="4 5">
    <name type="scientific">Solidesulfovibrio fructosivorans JJ]</name>
    <dbReference type="NCBI Taxonomy" id="596151"/>
    <lineage>
        <taxon>Bacteria</taxon>
        <taxon>Pseudomonadati</taxon>
        <taxon>Thermodesulfobacteriota</taxon>
        <taxon>Desulfovibrionia</taxon>
        <taxon>Desulfovibrionales</taxon>
        <taxon>Desulfovibrionaceae</taxon>
        <taxon>Solidesulfovibrio</taxon>
    </lineage>
</organism>
<dbReference type="AlphaFoldDB" id="E1JS75"/>
<dbReference type="CDD" id="cd00118">
    <property type="entry name" value="LysM"/>
    <property type="match status" value="6"/>
</dbReference>
<dbReference type="Proteomes" id="UP000006250">
    <property type="component" value="Unassembled WGS sequence"/>
</dbReference>
<feature type="domain" description="LysM" evidence="3">
    <location>
        <begin position="521"/>
        <end position="565"/>
    </location>
</feature>
<dbReference type="Gene3D" id="3.40.50.1110">
    <property type="entry name" value="SGNH hydrolase"/>
    <property type="match status" value="1"/>
</dbReference>
<dbReference type="GO" id="GO:0016788">
    <property type="term" value="F:hydrolase activity, acting on ester bonds"/>
    <property type="evidence" value="ECO:0007669"/>
    <property type="project" value="UniProtKB-ARBA"/>
</dbReference>
<dbReference type="InterPro" id="IPR018392">
    <property type="entry name" value="LysM"/>
</dbReference>
<feature type="domain" description="LysM" evidence="3">
    <location>
        <begin position="328"/>
        <end position="372"/>
    </location>
</feature>
<feature type="domain" description="LysM" evidence="3">
    <location>
        <begin position="453"/>
        <end position="497"/>
    </location>
</feature>
<comment type="caution">
    <text evidence="4">The sequence shown here is derived from an EMBL/GenBank/DDBJ whole genome shotgun (WGS) entry which is preliminary data.</text>
</comment>
<dbReference type="SUPFAM" id="SSF54106">
    <property type="entry name" value="LysM domain"/>
    <property type="match status" value="6"/>
</dbReference>